<gene>
    <name evidence="1" type="ORF">TNCT_481521</name>
</gene>
<accession>A0A8X6JWP0</accession>
<protein>
    <submittedName>
        <fullName evidence="1">Uncharacterized protein</fullName>
    </submittedName>
</protein>
<evidence type="ECO:0000313" key="2">
    <source>
        <dbReference type="Proteomes" id="UP000887116"/>
    </source>
</evidence>
<organism evidence="1 2">
    <name type="scientific">Trichonephila clavata</name>
    <name type="common">Joro spider</name>
    <name type="synonym">Nephila clavata</name>
    <dbReference type="NCBI Taxonomy" id="2740835"/>
    <lineage>
        <taxon>Eukaryota</taxon>
        <taxon>Metazoa</taxon>
        <taxon>Ecdysozoa</taxon>
        <taxon>Arthropoda</taxon>
        <taxon>Chelicerata</taxon>
        <taxon>Arachnida</taxon>
        <taxon>Araneae</taxon>
        <taxon>Araneomorphae</taxon>
        <taxon>Entelegynae</taxon>
        <taxon>Araneoidea</taxon>
        <taxon>Nephilidae</taxon>
        <taxon>Trichonephila</taxon>
    </lineage>
</organism>
<dbReference type="OrthoDB" id="6431246at2759"/>
<evidence type="ECO:0000313" key="1">
    <source>
        <dbReference type="EMBL" id="GFR20706.1"/>
    </source>
</evidence>
<reference evidence="1" key="1">
    <citation type="submission" date="2020-07" db="EMBL/GenBank/DDBJ databases">
        <title>Multicomponent nature underlies the extraordinary mechanical properties of spider dragline silk.</title>
        <authorList>
            <person name="Kono N."/>
            <person name="Nakamura H."/>
            <person name="Mori M."/>
            <person name="Yoshida Y."/>
            <person name="Ohtoshi R."/>
            <person name="Malay A.D."/>
            <person name="Moran D.A.P."/>
            <person name="Tomita M."/>
            <person name="Numata K."/>
            <person name="Arakawa K."/>
        </authorList>
    </citation>
    <scope>NUCLEOTIDE SEQUENCE</scope>
</reference>
<name>A0A8X6JWP0_TRICU</name>
<comment type="caution">
    <text evidence="1">The sequence shown here is derived from an EMBL/GenBank/DDBJ whole genome shotgun (WGS) entry which is preliminary data.</text>
</comment>
<dbReference type="Proteomes" id="UP000887116">
    <property type="component" value="Unassembled WGS sequence"/>
</dbReference>
<proteinExistence type="predicted"/>
<dbReference type="AlphaFoldDB" id="A0A8X6JWP0"/>
<sequence>MQNIDNNLPKFWETGTINKGQKFLTKEEEYCENHYQMTHMRDEAGRHMVHVPAYLLNTFVGNRKSKIKTLTENFEGKHIPSALSPADIISQGVNPEERLSLTLWWNGPQNLAIPEQFSEPSVTSSDEPYT</sequence>
<keyword evidence="2" id="KW-1185">Reference proteome</keyword>
<dbReference type="EMBL" id="BMAO01037852">
    <property type="protein sequence ID" value="GFR20706.1"/>
    <property type="molecule type" value="Genomic_DNA"/>
</dbReference>